<dbReference type="InterPro" id="IPR057527">
    <property type="entry name" value="HVO_A0261-like_N"/>
</dbReference>
<protein>
    <submittedName>
        <fullName evidence="3">Predicted transcriptional regulator, contains HTH domain</fullName>
    </submittedName>
</protein>
<organism evidence="3 4">
    <name type="scientific">Halorientalis persicus</name>
    <dbReference type="NCBI Taxonomy" id="1367881"/>
    <lineage>
        <taxon>Archaea</taxon>
        <taxon>Methanobacteriati</taxon>
        <taxon>Methanobacteriota</taxon>
        <taxon>Stenosarchaea group</taxon>
        <taxon>Halobacteria</taxon>
        <taxon>Halobacteriales</taxon>
        <taxon>Haloarculaceae</taxon>
        <taxon>Halorientalis</taxon>
    </lineage>
</organism>
<name>A0A1H8VIG1_9EURY</name>
<dbReference type="AlphaFoldDB" id="A0A1H8VIG1"/>
<dbReference type="Gene3D" id="1.10.10.10">
    <property type="entry name" value="Winged helix-like DNA-binding domain superfamily/Winged helix DNA-binding domain"/>
    <property type="match status" value="1"/>
</dbReference>
<dbReference type="InterPro" id="IPR036388">
    <property type="entry name" value="WH-like_DNA-bd_sf"/>
</dbReference>
<dbReference type="Proteomes" id="UP000198775">
    <property type="component" value="Unassembled WGS sequence"/>
</dbReference>
<dbReference type="EMBL" id="FOCX01000038">
    <property type="protein sequence ID" value="SEP15169.1"/>
    <property type="molecule type" value="Genomic_DNA"/>
</dbReference>
<dbReference type="Pfam" id="PF08350">
    <property type="entry name" value="FilR1_middle"/>
    <property type="match status" value="1"/>
</dbReference>
<dbReference type="SUPFAM" id="SSF46785">
    <property type="entry name" value="Winged helix' DNA-binding domain"/>
    <property type="match status" value="1"/>
</dbReference>
<dbReference type="InterPro" id="IPR013561">
    <property type="entry name" value="FilR1_middle_dom"/>
</dbReference>
<keyword evidence="4" id="KW-1185">Reference proteome</keyword>
<gene>
    <name evidence="3" type="ORF">SAMN05216388_103812</name>
</gene>
<proteinExistence type="predicted"/>
<evidence type="ECO:0000259" key="2">
    <source>
        <dbReference type="Pfam" id="PF25213"/>
    </source>
</evidence>
<dbReference type="InterPro" id="IPR036390">
    <property type="entry name" value="WH_DNA-bd_sf"/>
</dbReference>
<dbReference type="Pfam" id="PF25213">
    <property type="entry name" value="HVO_A0261_N"/>
    <property type="match status" value="1"/>
</dbReference>
<evidence type="ECO:0000313" key="4">
    <source>
        <dbReference type="Proteomes" id="UP000198775"/>
    </source>
</evidence>
<evidence type="ECO:0000313" key="3">
    <source>
        <dbReference type="EMBL" id="SEP15169.1"/>
    </source>
</evidence>
<sequence length="279" mass="31514">MYCIVIIIMLNVVFANIMPSTDLLETMHKRFDVMRCLRDGITTKSRIEKELGVSRQTVGRALTELEDHGLITDARNDCQEITSVGEIAYETYTEHQEVFNTLSKGRRVLNNLPIEIRLDKELLREVTIINEGEYVSQKSFAELERLIQPADNVIAVTPVFVHHQINLLSQKVTETPFDLTIVTTNDSLREALEMNSSEMTMLLESENCTVITTSETLSCPMYICDEETVWLGSFDENGSLCGALVADSDHAVDCTTDLVTEYIDEGSESMDRESQQIQD</sequence>
<evidence type="ECO:0000259" key="1">
    <source>
        <dbReference type="Pfam" id="PF08350"/>
    </source>
</evidence>
<accession>A0A1H8VIG1</accession>
<feature type="domain" description="Methanogenesis regulatory protein FilR1 middle" evidence="1">
    <location>
        <begin position="140"/>
        <end position="264"/>
    </location>
</feature>
<reference evidence="4" key="1">
    <citation type="submission" date="2016-10" db="EMBL/GenBank/DDBJ databases">
        <authorList>
            <person name="Varghese N."/>
            <person name="Submissions S."/>
        </authorList>
    </citation>
    <scope>NUCLEOTIDE SEQUENCE [LARGE SCALE GENOMIC DNA]</scope>
    <source>
        <strain evidence="4">IBRC-M 10043</strain>
    </source>
</reference>
<feature type="domain" description="HVO-A0261-like N-terminal" evidence="2">
    <location>
        <begin position="22"/>
        <end position="98"/>
    </location>
</feature>